<dbReference type="PANTHER" id="PTHR43546">
    <property type="entry name" value="UPF0173 METAL-DEPENDENT HYDROLASE MJ1163-RELATED"/>
    <property type="match status" value="1"/>
</dbReference>
<dbReference type="SUPFAM" id="SSF56281">
    <property type="entry name" value="Metallo-hydrolase/oxidoreductase"/>
    <property type="match status" value="1"/>
</dbReference>
<keyword evidence="1" id="KW-0378">Hydrolase</keyword>
<dbReference type="RefSeq" id="WP_339854109.1">
    <property type="nucleotide sequence ID" value="NZ_CAXAXR010000007.1"/>
</dbReference>
<dbReference type="Gene3D" id="3.60.15.10">
    <property type="entry name" value="Ribonuclease Z/Hydroxyacylglutathione hydrolase-like"/>
    <property type="match status" value="1"/>
</dbReference>
<evidence type="ECO:0000313" key="2">
    <source>
        <dbReference type="EMBL" id="HAR51118.1"/>
    </source>
</evidence>
<accession>A0A348W9A6</accession>
<gene>
    <name evidence="2" type="ORF">DCS45_04460</name>
</gene>
<dbReference type="InterPro" id="IPR036866">
    <property type="entry name" value="RibonucZ/Hydroxyglut_hydro"/>
</dbReference>
<evidence type="ECO:0000313" key="3">
    <source>
        <dbReference type="Proteomes" id="UP000264719"/>
    </source>
</evidence>
<name>A0A348W9A6_9RHOB</name>
<protein>
    <recommendedName>
        <fullName evidence="4">Metallo-beta-lactamase domain-containing protein</fullName>
    </recommendedName>
</protein>
<organism evidence="2 3">
    <name type="scientific">Roseovarius nubinhibens</name>
    <dbReference type="NCBI Taxonomy" id="314263"/>
    <lineage>
        <taxon>Bacteria</taxon>
        <taxon>Pseudomonadati</taxon>
        <taxon>Pseudomonadota</taxon>
        <taxon>Alphaproteobacteria</taxon>
        <taxon>Rhodobacterales</taxon>
        <taxon>Roseobacteraceae</taxon>
        <taxon>Roseovarius</taxon>
    </lineage>
</organism>
<dbReference type="PANTHER" id="PTHR43546:SF9">
    <property type="entry name" value="L-ASCORBATE-6-PHOSPHATE LACTONASE ULAG-RELATED"/>
    <property type="match status" value="1"/>
</dbReference>
<evidence type="ECO:0008006" key="4">
    <source>
        <dbReference type="Google" id="ProtNLM"/>
    </source>
</evidence>
<dbReference type="InterPro" id="IPR050114">
    <property type="entry name" value="UPF0173_UPF0282_UlaG_hydrolase"/>
</dbReference>
<evidence type="ECO:0000256" key="1">
    <source>
        <dbReference type="ARBA" id="ARBA00022801"/>
    </source>
</evidence>
<dbReference type="Pfam" id="PF13483">
    <property type="entry name" value="Lactamase_B_3"/>
    <property type="match status" value="1"/>
</dbReference>
<sequence length="319" mass="33619">MDRRSFITRGVGLLAMGGTATGVAASPAPAEQATTEQVTAEHATAGVKITWFGASTLQIEFKGRTLLADPCFGEGEAAFVMGDPNEMFDLATGPSVKAHARNTPLRRSKLRAPDWVILSHAHEDHFDQSAARALAPEVPFLLPPQDVAKIAGHGFTALDPVDWGESRSLAVGTDSGSARIDITALPAAHSETPEIAEVLGKGNGYWLRFTDGDWSRSIYWTGDTFGTPPVVEAVAAMGRPDLMIAHLGGVGATGSLGKISMGAEDLMPFVAAIQPKQILPIHHTTYDLFLEPITALVALNGEGAMGLDVLASGSTLWLD</sequence>
<comment type="caution">
    <text evidence="2">The sequence shown here is derived from an EMBL/GenBank/DDBJ whole genome shotgun (WGS) entry which is preliminary data.</text>
</comment>
<proteinExistence type="predicted"/>
<dbReference type="GO" id="GO:0016787">
    <property type="term" value="F:hydrolase activity"/>
    <property type="evidence" value="ECO:0007669"/>
    <property type="project" value="UniProtKB-KW"/>
</dbReference>
<dbReference type="EMBL" id="DMVW01000045">
    <property type="protein sequence ID" value="HAR51118.1"/>
    <property type="molecule type" value="Genomic_DNA"/>
</dbReference>
<reference evidence="2 3" key="1">
    <citation type="journal article" date="2018" name="Nat. Biotechnol.">
        <title>A standardized bacterial taxonomy based on genome phylogeny substantially revises the tree of life.</title>
        <authorList>
            <person name="Parks D.H."/>
            <person name="Chuvochina M."/>
            <person name="Waite D.W."/>
            <person name="Rinke C."/>
            <person name="Skarshewski A."/>
            <person name="Chaumeil P.A."/>
            <person name="Hugenholtz P."/>
        </authorList>
    </citation>
    <scope>NUCLEOTIDE SEQUENCE [LARGE SCALE GENOMIC DNA]</scope>
    <source>
        <strain evidence="2">UBA9169</strain>
    </source>
</reference>
<dbReference type="AlphaFoldDB" id="A0A348W9A6"/>
<dbReference type="Proteomes" id="UP000264719">
    <property type="component" value="Unassembled WGS sequence"/>
</dbReference>